<evidence type="ECO:0000313" key="2">
    <source>
        <dbReference type="Proteomes" id="UP001497480"/>
    </source>
</evidence>
<evidence type="ECO:0000313" key="1">
    <source>
        <dbReference type="EMBL" id="CAL0330883.1"/>
    </source>
</evidence>
<dbReference type="AlphaFoldDB" id="A0AAV1YCV0"/>
<reference evidence="1 2" key="1">
    <citation type="submission" date="2024-03" db="EMBL/GenBank/DDBJ databases">
        <authorList>
            <person name="Martinez-Hernandez J."/>
        </authorList>
    </citation>
    <scope>NUCLEOTIDE SEQUENCE [LARGE SCALE GENOMIC DNA]</scope>
</reference>
<gene>
    <name evidence="1" type="ORF">LLUT_LOCUS31943</name>
</gene>
<dbReference type="Proteomes" id="UP001497480">
    <property type="component" value="Unassembled WGS sequence"/>
</dbReference>
<name>A0AAV1YCV0_LUPLU</name>
<organism evidence="1 2">
    <name type="scientific">Lupinus luteus</name>
    <name type="common">European yellow lupine</name>
    <dbReference type="NCBI Taxonomy" id="3873"/>
    <lineage>
        <taxon>Eukaryota</taxon>
        <taxon>Viridiplantae</taxon>
        <taxon>Streptophyta</taxon>
        <taxon>Embryophyta</taxon>
        <taxon>Tracheophyta</taxon>
        <taxon>Spermatophyta</taxon>
        <taxon>Magnoliopsida</taxon>
        <taxon>eudicotyledons</taxon>
        <taxon>Gunneridae</taxon>
        <taxon>Pentapetalae</taxon>
        <taxon>rosids</taxon>
        <taxon>fabids</taxon>
        <taxon>Fabales</taxon>
        <taxon>Fabaceae</taxon>
        <taxon>Papilionoideae</taxon>
        <taxon>50 kb inversion clade</taxon>
        <taxon>genistoids sensu lato</taxon>
        <taxon>core genistoids</taxon>
        <taxon>Genisteae</taxon>
        <taxon>Lupinus</taxon>
    </lineage>
</organism>
<proteinExistence type="predicted"/>
<keyword evidence="2" id="KW-1185">Reference proteome</keyword>
<dbReference type="EMBL" id="CAXHTB010000023">
    <property type="protein sequence ID" value="CAL0330883.1"/>
    <property type="molecule type" value="Genomic_DNA"/>
</dbReference>
<accession>A0AAV1YCV0</accession>
<comment type="caution">
    <text evidence="1">The sequence shown here is derived from an EMBL/GenBank/DDBJ whole genome shotgun (WGS) entry which is preliminary data.</text>
</comment>
<protein>
    <submittedName>
        <fullName evidence="1">Uncharacterized protein</fullName>
    </submittedName>
</protein>
<sequence length="91" mass="10620">MPTFNLRDTTCTSQMYLVNCLVTSKIDWSKQYDSDSDHKSKKRRISNWLLCLGYHIHHLGMLMIPTTPTEAIEHDKDSVDKLTLQLQPFTH</sequence>